<evidence type="ECO:0000256" key="2">
    <source>
        <dbReference type="ARBA" id="ARBA00005189"/>
    </source>
</evidence>
<evidence type="ECO:0000313" key="17">
    <source>
        <dbReference type="Proteomes" id="UP000235388"/>
    </source>
</evidence>
<keyword evidence="8 14" id="KW-0256">Endoplasmic reticulum</keyword>
<name>A0A2N5T1C0_9BASI</name>
<dbReference type="GO" id="GO:0032259">
    <property type="term" value="P:methylation"/>
    <property type="evidence" value="ECO:0007669"/>
    <property type="project" value="UniProtKB-KW"/>
</dbReference>
<comment type="pathway">
    <text evidence="2">Lipid metabolism.</text>
</comment>
<evidence type="ECO:0000256" key="9">
    <source>
        <dbReference type="ARBA" id="ARBA00022989"/>
    </source>
</evidence>
<dbReference type="EC" id="2.1.1.71" evidence="14"/>
<feature type="transmembrane region" description="Helical" evidence="15">
    <location>
        <begin position="218"/>
        <end position="235"/>
    </location>
</feature>
<dbReference type="UniPathway" id="UPA00753"/>
<reference evidence="16 17" key="1">
    <citation type="submission" date="2017-11" db="EMBL/GenBank/DDBJ databases">
        <title>De novo assembly and phasing of dikaryotic genomes from two isolates of Puccinia coronata f. sp. avenae, the causal agent of oat crown rust.</title>
        <authorList>
            <person name="Miller M.E."/>
            <person name="Zhang Y."/>
            <person name="Omidvar V."/>
            <person name="Sperschneider J."/>
            <person name="Schwessinger B."/>
            <person name="Raley C."/>
            <person name="Palmer J.M."/>
            <person name="Garnica D."/>
            <person name="Upadhyaya N."/>
            <person name="Rathjen J."/>
            <person name="Taylor J.M."/>
            <person name="Park R.F."/>
            <person name="Dodds P.N."/>
            <person name="Hirsch C.D."/>
            <person name="Kianian S.F."/>
            <person name="Figueroa M."/>
        </authorList>
    </citation>
    <scope>NUCLEOTIDE SEQUENCE [LARGE SCALE GENOMIC DNA]</scope>
    <source>
        <strain evidence="16">12NC29</strain>
    </source>
</reference>
<evidence type="ECO:0000256" key="14">
    <source>
        <dbReference type="HAMAP-Rule" id="MF_03216"/>
    </source>
</evidence>
<comment type="similarity">
    <text evidence="14">Belongs to the class VI-like SAM-binding methyltransferase superfamily. PEMT/PEM2 methyltransferase family.</text>
</comment>
<evidence type="ECO:0000256" key="10">
    <source>
        <dbReference type="ARBA" id="ARBA00023098"/>
    </source>
</evidence>
<keyword evidence="12 14" id="KW-0594">Phospholipid biosynthesis</keyword>
<dbReference type="GO" id="GO:0005789">
    <property type="term" value="C:endoplasmic reticulum membrane"/>
    <property type="evidence" value="ECO:0007669"/>
    <property type="project" value="UniProtKB-SubCell"/>
</dbReference>
<evidence type="ECO:0000313" key="16">
    <source>
        <dbReference type="EMBL" id="PLW19282.1"/>
    </source>
</evidence>
<gene>
    <name evidence="16" type="ORF">PCANC_18479</name>
</gene>
<dbReference type="AlphaFoldDB" id="A0A2N5T1C0"/>
<comment type="caution">
    <text evidence="14">Lacks conserved residue(s) required for the propagation of feature annotation.</text>
</comment>
<organism evidence="16 17">
    <name type="scientific">Puccinia coronata f. sp. avenae</name>
    <dbReference type="NCBI Taxonomy" id="200324"/>
    <lineage>
        <taxon>Eukaryota</taxon>
        <taxon>Fungi</taxon>
        <taxon>Dikarya</taxon>
        <taxon>Basidiomycota</taxon>
        <taxon>Pucciniomycotina</taxon>
        <taxon>Pucciniomycetes</taxon>
        <taxon>Pucciniales</taxon>
        <taxon>Pucciniaceae</taxon>
        <taxon>Puccinia</taxon>
    </lineage>
</organism>
<sequence>MSPSTIAQFKPTLEDACNLIITQKRGNCLPICVSLPADLLTPVAAYLKLTNGAQCRFEISSSASDQTVKGVKSFLLESVVAGSHHTHYSFFGSKHSTHFLTRLAGSAHRGCYLIGATIFVIGIIRDHFYKQALENQPTHATLDQPIIQYFAKASFALGSVLVMTFMWSLGFTGTYLSDYFGILIDHMVQGFPFNRTSSPMYNGSTLCFLGTALSYQSPAWVILTGLVYLVYQVALKYEELSRDLLPFKNEATPY</sequence>
<evidence type="ECO:0000256" key="3">
    <source>
        <dbReference type="ARBA" id="ARBA00022516"/>
    </source>
</evidence>
<evidence type="ECO:0000256" key="1">
    <source>
        <dbReference type="ARBA" id="ARBA00004969"/>
    </source>
</evidence>
<dbReference type="GO" id="GO:0031966">
    <property type="term" value="C:mitochondrial membrane"/>
    <property type="evidence" value="ECO:0007669"/>
    <property type="project" value="UniProtKB-SubCell"/>
</dbReference>
<dbReference type="EMBL" id="PGCJ01000815">
    <property type="protein sequence ID" value="PLW19282.1"/>
    <property type="molecule type" value="Genomic_DNA"/>
</dbReference>
<dbReference type="Proteomes" id="UP000235388">
    <property type="component" value="Unassembled WGS sequence"/>
</dbReference>
<keyword evidence="5 14" id="KW-0808">Transferase</keyword>
<comment type="subcellular location">
    <subcellularLocation>
        <location evidence="14">Endoplasmic reticulum membrane</location>
        <topology evidence="14">Multi-pass membrane protein</topology>
    </subcellularLocation>
    <subcellularLocation>
        <location evidence="14">Mitochondrion membrane</location>
        <topology evidence="14">Multi-pass membrane protein</topology>
    </subcellularLocation>
</comment>
<keyword evidence="11 14" id="KW-0472">Membrane</keyword>
<dbReference type="GO" id="GO:0006656">
    <property type="term" value="P:phosphatidylcholine biosynthetic process"/>
    <property type="evidence" value="ECO:0007669"/>
    <property type="project" value="UniProtKB-UniRule"/>
</dbReference>
<evidence type="ECO:0000256" key="11">
    <source>
        <dbReference type="ARBA" id="ARBA00023136"/>
    </source>
</evidence>
<protein>
    <recommendedName>
        <fullName evidence="14">Phosphatidyl-N-methylethanolamine N-methyltransferase</fullName>
        <ecNumber evidence="14">2.1.1.71</ecNumber>
    </recommendedName>
    <alternativeName>
        <fullName evidence="14">Phospholipid methyltransferase</fullName>
        <shortName evidence="14">PLMT</shortName>
    </alternativeName>
</protein>
<comment type="catalytic activity">
    <reaction evidence="14">
        <text>a 1,2-diacyl-sn-glycero-3-phospho-N,N-dimethylethanolamine + S-adenosyl-L-methionine = a 1,2-diacyl-sn-glycero-3-phosphocholine + S-adenosyl-L-homocysteine + H(+)</text>
        <dbReference type="Rhea" id="RHEA:32739"/>
        <dbReference type="ChEBI" id="CHEBI:15378"/>
        <dbReference type="ChEBI" id="CHEBI:57643"/>
        <dbReference type="ChEBI" id="CHEBI:57856"/>
        <dbReference type="ChEBI" id="CHEBI:59789"/>
        <dbReference type="ChEBI" id="CHEBI:64572"/>
    </reaction>
</comment>
<keyword evidence="13 14" id="KW-1208">Phospholipid metabolism</keyword>
<feature type="topological domain" description="Lumenal" evidence="14">
    <location>
        <begin position="1"/>
        <end position="65"/>
    </location>
</feature>
<dbReference type="STRING" id="200324.A0A2N5T1C0"/>
<proteinExistence type="inferred from homology"/>
<dbReference type="PROSITE" id="PS51599">
    <property type="entry name" value="SAM_PEMT_PEM2"/>
    <property type="match status" value="1"/>
</dbReference>
<comment type="catalytic activity">
    <reaction evidence="14">
        <text>a 1,2-diacyl-sn-glycero-3-phospho-N-methylethanolamine + S-adenosyl-L-methionine = a 1,2-diacyl-sn-glycero-3-phospho-N,N-dimethylethanolamine + S-adenosyl-L-homocysteine + H(+)</text>
        <dbReference type="Rhea" id="RHEA:32735"/>
        <dbReference type="ChEBI" id="CHEBI:15378"/>
        <dbReference type="ChEBI" id="CHEBI:57856"/>
        <dbReference type="ChEBI" id="CHEBI:59789"/>
        <dbReference type="ChEBI" id="CHEBI:64572"/>
        <dbReference type="ChEBI" id="CHEBI:64573"/>
        <dbReference type="EC" id="2.1.1.71"/>
    </reaction>
</comment>
<dbReference type="GO" id="GO:0000773">
    <property type="term" value="F:phosphatidyl-N-methylethanolamine N-methyltransferase activity"/>
    <property type="evidence" value="ECO:0007669"/>
    <property type="project" value="UniProtKB-UniRule"/>
</dbReference>
<evidence type="ECO:0000256" key="12">
    <source>
        <dbReference type="ARBA" id="ARBA00023209"/>
    </source>
</evidence>
<evidence type="ECO:0000256" key="13">
    <source>
        <dbReference type="ARBA" id="ARBA00023264"/>
    </source>
</evidence>
<evidence type="ECO:0000256" key="7">
    <source>
        <dbReference type="ARBA" id="ARBA00022692"/>
    </source>
</evidence>
<dbReference type="InterPro" id="IPR024960">
    <property type="entry name" value="PEMT/MFAP"/>
</dbReference>
<feature type="topological domain" description="Cytoplasmic" evidence="14">
    <location>
        <begin position="125"/>
        <end position="151"/>
    </location>
</feature>
<feature type="binding site" evidence="14">
    <location>
        <begin position="156"/>
        <end position="158"/>
    </location>
    <ligand>
        <name>S-adenosyl-L-methionine</name>
        <dbReference type="ChEBI" id="CHEBI:59789"/>
    </ligand>
</feature>
<evidence type="ECO:0000256" key="4">
    <source>
        <dbReference type="ARBA" id="ARBA00022603"/>
    </source>
</evidence>
<comment type="pathway">
    <text evidence="1 14">Phospholipid metabolism; phosphatidylcholine biosynthesis.</text>
</comment>
<feature type="transmembrane region" description="Helical" evidence="15">
    <location>
        <begin position="149"/>
        <end position="169"/>
    </location>
</feature>
<comment type="function">
    <text evidence="14">Catalyzes the second two steps of the methylation pathway of phosphatidylcholine biosynthesis, the SAM-dependent methylation of phosphatidylmonomethylethanolamine (PMME) to phosphatidyldimethylethanolamine (PDME) and of PDME to phosphatidylcholine (PC).</text>
</comment>
<feature type="topological domain" description="Cytoplasmic" evidence="14">
    <location>
        <begin position="237"/>
        <end position="254"/>
    </location>
</feature>
<comment type="caution">
    <text evidence="16">The sequence shown here is derived from an EMBL/GenBank/DDBJ whole genome shotgun (WGS) entry which is preliminary data.</text>
</comment>
<feature type="binding site" evidence="14">
    <location>
        <begin position="238"/>
        <end position="239"/>
    </location>
    <ligand>
        <name>S-adenosyl-L-methionine</name>
        <dbReference type="ChEBI" id="CHEBI:59789"/>
    </ligand>
</feature>
<evidence type="ECO:0000256" key="5">
    <source>
        <dbReference type="ARBA" id="ARBA00022679"/>
    </source>
</evidence>
<dbReference type="OrthoDB" id="8300106at2759"/>
<dbReference type="HAMAP" id="MF_03216">
    <property type="entry name" value="PLMT"/>
    <property type="match status" value="1"/>
</dbReference>
<evidence type="ECO:0000256" key="6">
    <source>
        <dbReference type="ARBA" id="ARBA00022691"/>
    </source>
</evidence>
<dbReference type="PANTHER" id="PTHR15458">
    <property type="entry name" value="PHOSPHATIDYLETHANOLAMINE N-METHYLTRANSFERASE"/>
    <property type="match status" value="1"/>
</dbReference>
<feature type="topological domain" description="Lumenal" evidence="14">
    <location>
        <begin position="173"/>
        <end position="215"/>
    </location>
</feature>
<keyword evidence="17" id="KW-1185">Reference proteome</keyword>
<evidence type="ECO:0000256" key="15">
    <source>
        <dbReference type="SAM" id="Phobius"/>
    </source>
</evidence>
<dbReference type="InterPro" id="IPR007318">
    <property type="entry name" value="Phopholipid_MeTrfase"/>
</dbReference>
<evidence type="ECO:0000256" key="8">
    <source>
        <dbReference type="ARBA" id="ARBA00022824"/>
    </source>
</evidence>
<dbReference type="Pfam" id="PF04191">
    <property type="entry name" value="PEMT"/>
    <property type="match status" value="1"/>
</dbReference>
<keyword evidence="10 14" id="KW-0443">Lipid metabolism</keyword>
<dbReference type="PANTHER" id="PTHR15458:SF5">
    <property type="entry name" value="PHOSPHATIDYLETHANOLAMINE N-METHYLTRANSFERASE"/>
    <property type="match status" value="1"/>
</dbReference>
<keyword evidence="14" id="KW-0496">Mitochondrion</keyword>
<accession>A0A2N5T1C0</accession>
<keyword evidence="9 14" id="KW-1133">Transmembrane helix</keyword>
<keyword evidence="3 14" id="KW-0444">Lipid biosynthesis</keyword>
<keyword evidence="7 14" id="KW-0812">Transmembrane</keyword>
<keyword evidence="6 14" id="KW-0949">S-adenosyl-L-methionine</keyword>
<keyword evidence="4 14" id="KW-0489">Methyltransferase</keyword>